<dbReference type="GO" id="GO:0006310">
    <property type="term" value="P:DNA recombination"/>
    <property type="evidence" value="ECO:0007669"/>
    <property type="project" value="UniProtKB-KW"/>
</dbReference>
<dbReference type="Pfam" id="PF00589">
    <property type="entry name" value="Phage_integrase"/>
    <property type="match status" value="1"/>
</dbReference>
<dbReference type="Gene3D" id="1.10.443.10">
    <property type="entry name" value="Intergrase catalytic core"/>
    <property type="match status" value="1"/>
</dbReference>
<dbReference type="PANTHER" id="PTHR30349">
    <property type="entry name" value="PHAGE INTEGRASE-RELATED"/>
    <property type="match status" value="1"/>
</dbReference>
<dbReference type="InterPro" id="IPR010998">
    <property type="entry name" value="Integrase_recombinase_N"/>
</dbReference>
<comment type="similarity">
    <text evidence="1">Belongs to the 'phage' integrase family.</text>
</comment>
<keyword evidence="2" id="KW-0238">DNA-binding</keyword>
<sequence>MRRANGTGSIYKMTHKKLRKPYRAVVSLRQDEEGRVIRKTIGTFTTAKEALLALSEYCVNPSVADSRLITVRQVWDLLIEDLKRRNVMITSPYKMTEKKLAGLMNAPIRDVRLAHLQRIFDEDMGDLKKSTVSQIKSKISMLFKMAIKNDYVDKNYGAMVVINATEESDPLHRPYTSDEIETLWMNTDDYRVRIILIYLYTGLRSSELLSIKITDVHLKERYLVGGMKTKAGKNRIIPIADCIMPFIRELYDKNKFNRSGRLCPKGTMWPRYITDAALKNLGIDRHTPHDTRHTFITWLTNYGVSEKIIKTIVGHSQTGDVTKDVYTHLVTDQLLEAVNKLPHTDNIKLFPGEKKSCTMVVQRA</sequence>
<dbReference type="AlphaFoldDB" id="A0A6N2YXL6"/>
<protein>
    <submittedName>
        <fullName evidence="5">Tyrosine recombinase XerD</fullName>
    </submittedName>
</protein>
<dbReference type="SUPFAM" id="SSF56349">
    <property type="entry name" value="DNA breaking-rejoining enzymes"/>
    <property type="match status" value="1"/>
</dbReference>
<dbReference type="PROSITE" id="PS51898">
    <property type="entry name" value="TYR_RECOMBINASE"/>
    <property type="match status" value="1"/>
</dbReference>
<feature type="domain" description="Tyr recombinase" evidence="4">
    <location>
        <begin position="170"/>
        <end position="339"/>
    </location>
</feature>
<dbReference type="CDD" id="cd01189">
    <property type="entry name" value="INT_ICEBs1_C_like"/>
    <property type="match status" value="1"/>
</dbReference>
<dbReference type="InterPro" id="IPR011010">
    <property type="entry name" value="DNA_brk_join_enz"/>
</dbReference>
<evidence type="ECO:0000256" key="2">
    <source>
        <dbReference type="ARBA" id="ARBA00023125"/>
    </source>
</evidence>
<name>A0A6N2YXL6_9FIRM</name>
<dbReference type="InterPro" id="IPR050090">
    <property type="entry name" value="Tyrosine_recombinase_XerCD"/>
</dbReference>
<keyword evidence="3" id="KW-0233">DNA recombination</keyword>
<organism evidence="5">
    <name type="scientific">Veillonella ratti</name>
    <dbReference type="NCBI Taxonomy" id="103892"/>
    <lineage>
        <taxon>Bacteria</taxon>
        <taxon>Bacillati</taxon>
        <taxon>Bacillota</taxon>
        <taxon>Negativicutes</taxon>
        <taxon>Veillonellales</taxon>
        <taxon>Veillonellaceae</taxon>
        <taxon>Veillonella</taxon>
    </lineage>
</organism>
<accession>A0A6N2YXL6</accession>
<dbReference type="InterPro" id="IPR002104">
    <property type="entry name" value="Integrase_catalytic"/>
</dbReference>
<reference evidence="5" key="1">
    <citation type="submission" date="2019-11" db="EMBL/GenBank/DDBJ databases">
        <authorList>
            <person name="Feng L."/>
        </authorList>
    </citation>
    <scope>NUCLEOTIDE SEQUENCE</scope>
    <source>
        <strain evidence="5">VrattiLFYP33</strain>
    </source>
</reference>
<dbReference type="Gene3D" id="1.10.150.130">
    <property type="match status" value="1"/>
</dbReference>
<evidence type="ECO:0000259" key="4">
    <source>
        <dbReference type="PROSITE" id="PS51898"/>
    </source>
</evidence>
<evidence type="ECO:0000256" key="3">
    <source>
        <dbReference type="ARBA" id="ARBA00023172"/>
    </source>
</evidence>
<proteinExistence type="inferred from homology"/>
<dbReference type="PANTHER" id="PTHR30349:SF64">
    <property type="entry name" value="PROPHAGE INTEGRASE INTD-RELATED"/>
    <property type="match status" value="1"/>
</dbReference>
<evidence type="ECO:0000256" key="1">
    <source>
        <dbReference type="ARBA" id="ARBA00008857"/>
    </source>
</evidence>
<dbReference type="RefSeq" id="WP_021841117.1">
    <property type="nucleotide sequence ID" value="NZ_CACRUX010000012.1"/>
</dbReference>
<dbReference type="GO" id="GO:0015074">
    <property type="term" value="P:DNA integration"/>
    <property type="evidence" value="ECO:0007669"/>
    <property type="project" value="InterPro"/>
</dbReference>
<gene>
    <name evidence="5" type="primary">xerD_1</name>
    <name evidence="5" type="ORF">VRLFYP33_00358</name>
</gene>
<dbReference type="InterPro" id="IPR013762">
    <property type="entry name" value="Integrase-like_cat_sf"/>
</dbReference>
<dbReference type="GO" id="GO:0003677">
    <property type="term" value="F:DNA binding"/>
    <property type="evidence" value="ECO:0007669"/>
    <property type="project" value="UniProtKB-KW"/>
</dbReference>
<dbReference type="EMBL" id="CACRUX010000012">
    <property type="protein sequence ID" value="VYT71804.1"/>
    <property type="molecule type" value="Genomic_DNA"/>
</dbReference>
<evidence type="ECO:0000313" key="5">
    <source>
        <dbReference type="EMBL" id="VYT71804.1"/>
    </source>
</evidence>